<dbReference type="EC" id="2.3.2.6" evidence="4"/>
<dbReference type="HAMAP" id="MF_00688">
    <property type="entry name" value="Leu_Phe_trans"/>
    <property type="match status" value="1"/>
</dbReference>
<dbReference type="AlphaFoldDB" id="A0A255YD24"/>
<dbReference type="EMBL" id="NOXT01000115">
    <property type="protein sequence ID" value="OYQ27109.1"/>
    <property type="molecule type" value="Genomic_DNA"/>
</dbReference>
<comment type="caution">
    <text evidence="5">The sequence shown here is derived from an EMBL/GenBank/DDBJ whole genome shotgun (WGS) entry which is preliminary data.</text>
</comment>
<proteinExistence type="inferred from homology"/>
<evidence type="ECO:0000256" key="4">
    <source>
        <dbReference type="HAMAP-Rule" id="MF_00688"/>
    </source>
</evidence>
<evidence type="ECO:0000256" key="1">
    <source>
        <dbReference type="ARBA" id="ARBA00022490"/>
    </source>
</evidence>
<dbReference type="SUPFAM" id="SSF55729">
    <property type="entry name" value="Acyl-CoA N-acyltransferases (Nat)"/>
    <property type="match status" value="1"/>
</dbReference>
<dbReference type="InterPro" id="IPR042203">
    <property type="entry name" value="Leu/Phe-tRNA_Trfase_C"/>
</dbReference>
<dbReference type="GO" id="GO:0030163">
    <property type="term" value="P:protein catabolic process"/>
    <property type="evidence" value="ECO:0007669"/>
    <property type="project" value="UniProtKB-UniRule"/>
</dbReference>
<evidence type="ECO:0000313" key="6">
    <source>
        <dbReference type="Proteomes" id="UP000216991"/>
    </source>
</evidence>
<reference evidence="5 6" key="1">
    <citation type="submission" date="2017-07" db="EMBL/GenBank/DDBJ databases">
        <title>Sandarakinorhabdus cyanobacteriorum sp. nov., a novel bacterium isolated from cyanobacterial aggregates in a eutrophic lake.</title>
        <authorList>
            <person name="Cai H."/>
        </authorList>
    </citation>
    <scope>NUCLEOTIDE SEQUENCE [LARGE SCALE GENOMIC DNA]</scope>
    <source>
        <strain evidence="5 6">TH057</strain>
    </source>
</reference>
<sequence length="216" mass="23515">MLLRAYASGIFPMAERADSSDVFWVEPRRRGILPLDGFHLPRSLAKVLKQQRFRFTVDQAFGDVLAGCAEPVPGRSETWINPLIHDAYLALHERGQAHSVEAWTADGELAGGLYGVRLGRAFFGESMFTRVRDASKACLAALVVRLRLGGFVLLDTQFLTEHLAGFGAIEIPAKDYRARLAAALVGSGDFFVDDEGLGPKAGPSGNRIVQLLSQTS</sequence>
<evidence type="ECO:0000256" key="2">
    <source>
        <dbReference type="ARBA" id="ARBA00022679"/>
    </source>
</evidence>
<comment type="similarity">
    <text evidence="4">Belongs to the L/F-transferase family.</text>
</comment>
<dbReference type="NCBIfam" id="TIGR00667">
    <property type="entry name" value="aat"/>
    <property type="match status" value="1"/>
</dbReference>
<dbReference type="Gene3D" id="3.40.630.70">
    <property type="entry name" value="Leucyl/phenylalanyl-tRNA-protein transferase, C-terminal domain"/>
    <property type="match status" value="1"/>
</dbReference>
<dbReference type="InterPro" id="IPR004616">
    <property type="entry name" value="Leu/Phe-tRNA_Trfase"/>
</dbReference>
<protein>
    <recommendedName>
        <fullName evidence="4">Leucyl/phenylalanyl-tRNA--protein transferase</fullName>
        <ecNumber evidence="4">2.3.2.6</ecNumber>
    </recommendedName>
    <alternativeName>
        <fullName evidence="4">L/F-transferase</fullName>
    </alternativeName>
    <alternativeName>
        <fullName evidence="4">Leucyltransferase</fullName>
    </alternativeName>
    <alternativeName>
        <fullName evidence="4">Phenyalanyltransferase</fullName>
    </alternativeName>
</protein>
<comment type="catalytic activity">
    <reaction evidence="4">
        <text>N-terminal L-arginyl-[protein] + L-leucyl-tRNA(Leu) = N-terminal L-leucyl-L-arginyl-[protein] + tRNA(Leu) + H(+)</text>
        <dbReference type="Rhea" id="RHEA:50416"/>
        <dbReference type="Rhea" id="RHEA-COMP:9613"/>
        <dbReference type="Rhea" id="RHEA-COMP:9622"/>
        <dbReference type="Rhea" id="RHEA-COMP:12672"/>
        <dbReference type="Rhea" id="RHEA-COMP:12673"/>
        <dbReference type="ChEBI" id="CHEBI:15378"/>
        <dbReference type="ChEBI" id="CHEBI:64719"/>
        <dbReference type="ChEBI" id="CHEBI:78442"/>
        <dbReference type="ChEBI" id="CHEBI:78494"/>
        <dbReference type="ChEBI" id="CHEBI:133044"/>
        <dbReference type="EC" id="2.3.2.6"/>
    </reaction>
</comment>
<comment type="catalytic activity">
    <reaction evidence="4">
        <text>N-terminal L-lysyl-[protein] + L-leucyl-tRNA(Leu) = N-terminal L-leucyl-L-lysyl-[protein] + tRNA(Leu) + H(+)</text>
        <dbReference type="Rhea" id="RHEA:12340"/>
        <dbReference type="Rhea" id="RHEA-COMP:9613"/>
        <dbReference type="Rhea" id="RHEA-COMP:9622"/>
        <dbReference type="Rhea" id="RHEA-COMP:12670"/>
        <dbReference type="Rhea" id="RHEA-COMP:12671"/>
        <dbReference type="ChEBI" id="CHEBI:15378"/>
        <dbReference type="ChEBI" id="CHEBI:65249"/>
        <dbReference type="ChEBI" id="CHEBI:78442"/>
        <dbReference type="ChEBI" id="CHEBI:78494"/>
        <dbReference type="ChEBI" id="CHEBI:133043"/>
        <dbReference type="EC" id="2.3.2.6"/>
    </reaction>
</comment>
<keyword evidence="2 4" id="KW-0808">Transferase</keyword>
<comment type="function">
    <text evidence="4">Functions in the N-end rule pathway of protein degradation where it conjugates Leu, Phe and, less efficiently, Met from aminoacyl-tRNAs to the N-termini of proteins containing an N-terminal arginine or lysine.</text>
</comment>
<keyword evidence="6" id="KW-1185">Reference proteome</keyword>
<comment type="subcellular location">
    <subcellularLocation>
        <location evidence="4">Cytoplasm</location>
    </subcellularLocation>
</comment>
<evidence type="ECO:0000313" key="5">
    <source>
        <dbReference type="EMBL" id="OYQ27109.1"/>
    </source>
</evidence>
<name>A0A255YD24_9SPHN</name>
<accession>A0A255YD24</accession>
<evidence type="ECO:0000256" key="3">
    <source>
        <dbReference type="ARBA" id="ARBA00023315"/>
    </source>
</evidence>
<dbReference type="Proteomes" id="UP000216991">
    <property type="component" value="Unassembled WGS sequence"/>
</dbReference>
<dbReference type="InterPro" id="IPR016181">
    <property type="entry name" value="Acyl_CoA_acyltransferase"/>
</dbReference>
<comment type="catalytic activity">
    <reaction evidence="4">
        <text>L-phenylalanyl-tRNA(Phe) + an N-terminal L-alpha-aminoacyl-[protein] = an N-terminal L-phenylalanyl-L-alpha-aminoacyl-[protein] + tRNA(Phe)</text>
        <dbReference type="Rhea" id="RHEA:43632"/>
        <dbReference type="Rhea" id="RHEA-COMP:9668"/>
        <dbReference type="Rhea" id="RHEA-COMP:9699"/>
        <dbReference type="Rhea" id="RHEA-COMP:10636"/>
        <dbReference type="Rhea" id="RHEA-COMP:10637"/>
        <dbReference type="ChEBI" id="CHEBI:78442"/>
        <dbReference type="ChEBI" id="CHEBI:78531"/>
        <dbReference type="ChEBI" id="CHEBI:78597"/>
        <dbReference type="ChEBI" id="CHEBI:83561"/>
        <dbReference type="EC" id="2.3.2.6"/>
    </reaction>
</comment>
<keyword evidence="3 4" id="KW-0012">Acyltransferase</keyword>
<dbReference type="PANTHER" id="PTHR30098">
    <property type="entry name" value="LEUCYL/PHENYLALANYL-TRNA--PROTEIN TRANSFERASE"/>
    <property type="match status" value="1"/>
</dbReference>
<dbReference type="GO" id="GO:0005737">
    <property type="term" value="C:cytoplasm"/>
    <property type="evidence" value="ECO:0007669"/>
    <property type="project" value="UniProtKB-SubCell"/>
</dbReference>
<dbReference type="GO" id="GO:0008914">
    <property type="term" value="F:leucyl-tRNA--protein transferase activity"/>
    <property type="evidence" value="ECO:0007669"/>
    <property type="project" value="UniProtKB-UniRule"/>
</dbReference>
<dbReference type="OrthoDB" id="9790282at2"/>
<gene>
    <name evidence="4" type="primary">aat</name>
    <name evidence="5" type="ORF">CHU93_11415</name>
</gene>
<dbReference type="Pfam" id="PF03588">
    <property type="entry name" value="Leu_Phe_trans"/>
    <property type="match status" value="1"/>
</dbReference>
<organism evidence="5 6">
    <name type="scientific">Sandarakinorhabdus cyanobacteriorum</name>
    <dbReference type="NCBI Taxonomy" id="1981098"/>
    <lineage>
        <taxon>Bacteria</taxon>
        <taxon>Pseudomonadati</taxon>
        <taxon>Pseudomonadota</taxon>
        <taxon>Alphaproteobacteria</taxon>
        <taxon>Sphingomonadales</taxon>
        <taxon>Sphingosinicellaceae</taxon>
        <taxon>Sandarakinorhabdus</taxon>
    </lineage>
</organism>
<dbReference type="PANTHER" id="PTHR30098:SF2">
    <property type="entry name" value="LEUCYL_PHENYLALANYL-TRNA--PROTEIN TRANSFERASE"/>
    <property type="match status" value="1"/>
</dbReference>
<keyword evidence="1 4" id="KW-0963">Cytoplasm</keyword>